<reference evidence="3" key="1">
    <citation type="submission" date="2017-09" db="EMBL/GenBank/DDBJ databases">
        <authorList>
            <person name="Varghese N."/>
            <person name="Submissions S."/>
        </authorList>
    </citation>
    <scope>NUCLEOTIDE SEQUENCE [LARGE SCALE GENOMIC DNA]</scope>
    <source>
        <strain evidence="3">DSM 29961</strain>
    </source>
</reference>
<dbReference type="InterPro" id="IPR054243">
    <property type="entry name" value="DUF6970"/>
</dbReference>
<dbReference type="Pfam" id="PF22311">
    <property type="entry name" value="DUF6970"/>
    <property type="match status" value="1"/>
</dbReference>
<accession>A0A286FE42</accession>
<evidence type="ECO:0000259" key="1">
    <source>
        <dbReference type="Pfam" id="PF22311"/>
    </source>
</evidence>
<evidence type="ECO:0000313" key="2">
    <source>
        <dbReference type="EMBL" id="SOD81472.1"/>
    </source>
</evidence>
<proteinExistence type="predicted"/>
<organism evidence="2 3">
    <name type="scientific">Spirosoma fluviale</name>
    <dbReference type="NCBI Taxonomy" id="1597977"/>
    <lineage>
        <taxon>Bacteria</taxon>
        <taxon>Pseudomonadati</taxon>
        <taxon>Bacteroidota</taxon>
        <taxon>Cytophagia</taxon>
        <taxon>Cytophagales</taxon>
        <taxon>Cytophagaceae</taxon>
        <taxon>Spirosoma</taxon>
    </lineage>
</organism>
<protein>
    <recommendedName>
        <fullName evidence="1">DUF6970 domain-containing protein</fullName>
    </recommendedName>
</protein>
<keyword evidence="3" id="KW-1185">Reference proteome</keyword>
<dbReference type="Proteomes" id="UP000219452">
    <property type="component" value="Unassembled WGS sequence"/>
</dbReference>
<name>A0A286FE42_9BACT</name>
<dbReference type="EMBL" id="OCNH01000001">
    <property type="protein sequence ID" value="SOD81472.1"/>
    <property type="molecule type" value="Genomic_DNA"/>
</dbReference>
<gene>
    <name evidence="2" type="ORF">SAMN06269250_1804</name>
</gene>
<dbReference type="RefSeq" id="WP_245877779.1">
    <property type="nucleotide sequence ID" value="NZ_OCNH01000001.1"/>
</dbReference>
<evidence type="ECO:0000313" key="3">
    <source>
        <dbReference type="Proteomes" id="UP000219452"/>
    </source>
</evidence>
<dbReference type="AlphaFoldDB" id="A0A286FE42"/>
<feature type="domain" description="DUF6970" evidence="1">
    <location>
        <begin position="38"/>
        <end position="114"/>
    </location>
</feature>
<sequence>MHDQLKLLALFSLTALGFTQDKPSRQVLPAFVQILINQTKNQPVWTPPASIYQYTYKGKTVYYLSARCCDIPSTLFAENGQVLCSPSGGFAGSGDGKCIDFFSARTDEALIWQDSRRNRKTI</sequence>